<dbReference type="GO" id="GO:0016755">
    <property type="term" value="F:aminoacyltransferase activity"/>
    <property type="evidence" value="ECO:0007669"/>
    <property type="project" value="TreeGrafter"/>
</dbReference>
<dbReference type="AlphaFoldDB" id="A0AAD6GGS2"/>
<protein>
    <recommendedName>
        <fullName evidence="7">Phosphatidylglycerol lysyltransferase C-terminal domain-containing protein</fullName>
    </recommendedName>
</protein>
<comment type="subcellular location">
    <subcellularLocation>
        <location evidence="1">Cell membrane</location>
        <topology evidence="1">Multi-pass membrane protein</topology>
    </subcellularLocation>
</comment>
<evidence type="ECO:0000256" key="5">
    <source>
        <dbReference type="ARBA" id="ARBA00023136"/>
    </source>
</evidence>
<proteinExistence type="predicted"/>
<feature type="region of interest" description="Disordered" evidence="6">
    <location>
        <begin position="23"/>
        <end position="53"/>
    </location>
</feature>
<accession>A0AAD6GGS2</accession>
<feature type="region of interest" description="Disordered" evidence="6">
    <location>
        <begin position="98"/>
        <end position="132"/>
    </location>
</feature>
<keyword evidence="9" id="KW-1185">Reference proteome</keyword>
<feature type="region of interest" description="Disordered" evidence="6">
    <location>
        <begin position="147"/>
        <end position="167"/>
    </location>
</feature>
<dbReference type="GO" id="GO:0055091">
    <property type="term" value="P:phospholipid homeostasis"/>
    <property type="evidence" value="ECO:0007669"/>
    <property type="project" value="TreeGrafter"/>
</dbReference>
<gene>
    <name evidence="8" type="ORF">N7494_004695</name>
</gene>
<evidence type="ECO:0000256" key="6">
    <source>
        <dbReference type="SAM" id="MobiDB-lite"/>
    </source>
</evidence>
<comment type="caution">
    <text evidence="8">The sequence shown here is derived from an EMBL/GenBank/DDBJ whole genome shotgun (WGS) entry which is preliminary data.</text>
</comment>
<keyword evidence="3" id="KW-0812">Transmembrane</keyword>
<reference evidence="8 9" key="1">
    <citation type="journal article" date="2023" name="IMA Fungus">
        <title>Comparative genomic study of the Penicillium genus elucidates a diverse pangenome and 15 lateral gene transfer events.</title>
        <authorList>
            <person name="Petersen C."/>
            <person name="Sorensen T."/>
            <person name="Nielsen M.R."/>
            <person name="Sondergaard T.E."/>
            <person name="Sorensen J.L."/>
            <person name="Fitzpatrick D.A."/>
            <person name="Frisvad J.C."/>
            <person name="Nielsen K.L."/>
        </authorList>
    </citation>
    <scope>NUCLEOTIDE SEQUENCE [LARGE SCALE GENOMIC DNA]</scope>
    <source>
        <strain evidence="8 9">IBT 35679</strain>
    </source>
</reference>
<evidence type="ECO:0000256" key="4">
    <source>
        <dbReference type="ARBA" id="ARBA00022989"/>
    </source>
</evidence>
<dbReference type="InterPro" id="IPR024320">
    <property type="entry name" value="LPG_synthase_C"/>
</dbReference>
<feature type="compositionally biased region" description="Polar residues" evidence="6">
    <location>
        <begin position="550"/>
        <end position="560"/>
    </location>
</feature>
<evidence type="ECO:0000313" key="9">
    <source>
        <dbReference type="Proteomes" id="UP001220324"/>
    </source>
</evidence>
<dbReference type="Proteomes" id="UP001220324">
    <property type="component" value="Unassembled WGS sequence"/>
</dbReference>
<evidence type="ECO:0000256" key="3">
    <source>
        <dbReference type="ARBA" id="ARBA00022692"/>
    </source>
</evidence>
<evidence type="ECO:0000259" key="7">
    <source>
        <dbReference type="Pfam" id="PF09924"/>
    </source>
</evidence>
<feature type="compositionally biased region" description="Low complexity" evidence="6">
    <location>
        <begin position="98"/>
        <end position="114"/>
    </location>
</feature>
<dbReference type="PANTHER" id="PTHR34697">
    <property type="entry name" value="PHOSPHATIDYLGLYCEROL LYSYLTRANSFERASE"/>
    <property type="match status" value="1"/>
</dbReference>
<organism evidence="8 9">
    <name type="scientific">Penicillium frequentans</name>
    <dbReference type="NCBI Taxonomy" id="3151616"/>
    <lineage>
        <taxon>Eukaryota</taxon>
        <taxon>Fungi</taxon>
        <taxon>Dikarya</taxon>
        <taxon>Ascomycota</taxon>
        <taxon>Pezizomycotina</taxon>
        <taxon>Eurotiomycetes</taxon>
        <taxon>Eurotiomycetidae</taxon>
        <taxon>Eurotiales</taxon>
        <taxon>Aspergillaceae</taxon>
        <taxon>Penicillium</taxon>
    </lineage>
</organism>
<keyword evidence="4" id="KW-1133">Transmembrane helix</keyword>
<feature type="domain" description="Phosphatidylglycerol lysyltransferase C-terminal" evidence="7">
    <location>
        <begin position="189"/>
        <end position="484"/>
    </location>
</feature>
<sequence length="560" mass="61725">MLSQSSFPDRPVPPIIITASDSMQSIAPISSTPEKKKRPRRVRKAKSLDSGTKPKKSVLLDELGDALVDQFYIPSLDHRLETPNVSVVDHLRTSLHAAPNSDASSISSSRALTAVESHVESTPPTSLDDRDTRDHALGISISASPTVISRTESKSEPPPANKNRDQGNVFCLEDFSTMTAIQRLTAQYGRVAHMGMLDHSYRFFVNKARTAALSFKVQNRVVIVGGDPLCDPNPVAIRNLLDEFAEYRARHHWGIAFMGASESFVRDYVEAQPEKWTTIRFGTERVLNPQTNEVLLERSGKRIAVQNRQLLNPQKGGVTLGLYVPAIHGTDAQLQSDLVALYDAWRAERNDSTGPQAFITVYDPFALPNLMTFVYSRGSDGRLNGFAALRRLGCSGYHVDPCIAAPGSPKGISDLLIVAAMALLNRADVSYLGFGFEPAQTLLPDDVRGMRRPLAGLTRDLYGHTFLRLPIHGKKAYHDKFRPDPTQDSALYLVFPDGVPGPRHLLAMMHMANISLRKMIWTDLRTMLIDRKSKSPKPSSSCSEVPIDAINQQPSVAVNG</sequence>
<evidence type="ECO:0000313" key="8">
    <source>
        <dbReference type="EMBL" id="KAJ5547110.1"/>
    </source>
</evidence>
<keyword evidence="2" id="KW-1003">Cell membrane</keyword>
<keyword evidence="5" id="KW-0472">Membrane</keyword>
<feature type="region of interest" description="Disordered" evidence="6">
    <location>
        <begin position="532"/>
        <end position="560"/>
    </location>
</feature>
<dbReference type="InterPro" id="IPR051211">
    <property type="entry name" value="PG_lysyltransferase"/>
</dbReference>
<evidence type="ECO:0000256" key="2">
    <source>
        <dbReference type="ARBA" id="ARBA00022475"/>
    </source>
</evidence>
<dbReference type="Pfam" id="PF09924">
    <property type="entry name" value="LPG_synthase_C"/>
    <property type="match status" value="1"/>
</dbReference>
<feature type="compositionally biased region" description="Basic residues" evidence="6">
    <location>
        <begin position="35"/>
        <end position="45"/>
    </location>
</feature>
<dbReference type="EMBL" id="JAQIZZ010000003">
    <property type="protein sequence ID" value="KAJ5547110.1"/>
    <property type="molecule type" value="Genomic_DNA"/>
</dbReference>
<feature type="compositionally biased region" description="Polar residues" evidence="6">
    <location>
        <begin position="23"/>
        <end position="32"/>
    </location>
</feature>
<dbReference type="GO" id="GO:0005886">
    <property type="term" value="C:plasma membrane"/>
    <property type="evidence" value="ECO:0007669"/>
    <property type="project" value="UniProtKB-SubCell"/>
</dbReference>
<name>A0AAD6GGS2_9EURO</name>
<evidence type="ECO:0000256" key="1">
    <source>
        <dbReference type="ARBA" id="ARBA00004651"/>
    </source>
</evidence>
<dbReference type="PANTHER" id="PTHR34697:SF2">
    <property type="entry name" value="PHOSPHATIDYLGLYCEROL LYSYLTRANSFERASE"/>
    <property type="match status" value="1"/>
</dbReference>